<dbReference type="Pfam" id="PF16935">
    <property type="entry name" value="Hol_Tox"/>
    <property type="match status" value="1"/>
</dbReference>
<accession>A0A645CBX9</accession>
<feature type="transmembrane region" description="Helical" evidence="1">
    <location>
        <begin position="67"/>
        <end position="86"/>
    </location>
</feature>
<evidence type="ECO:0000313" key="2">
    <source>
        <dbReference type="EMBL" id="MPM74439.1"/>
    </source>
</evidence>
<dbReference type="EMBL" id="VSSQ01025966">
    <property type="protein sequence ID" value="MPM74439.1"/>
    <property type="molecule type" value="Genomic_DNA"/>
</dbReference>
<dbReference type="InterPro" id="IPR031616">
    <property type="entry name" value="BsrE-like"/>
</dbReference>
<evidence type="ECO:0000256" key="1">
    <source>
        <dbReference type="SAM" id="Phobius"/>
    </source>
</evidence>
<gene>
    <name evidence="2" type="ORF">SDC9_121427</name>
</gene>
<organism evidence="2">
    <name type="scientific">bioreactor metagenome</name>
    <dbReference type="NCBI Taxonomy" id="1076179"/>
    <lineage>
        <taxon>unclassified sequences</taxon>
        <taxon>metagenomes</taxon>
        <taxon>ecological metagenomes</taxon>
    </lineage>
</organism>
<protein>
    <submittedName>
        <fullName evidence="2">Uncharacterized protein</fullName>
    </submittedName>
</protein>
<comment type="caution">
    <text evidence="2">The sequence shown here is derived from an EMBL/GenBank/DDBJ whole genome shotgun (WGS) entry which is preliminary data.</text>
</comment>
<reference evidence="2" key="1">
    <citation type="submission" date="2019-08" db="EMBL/GenBank/DDBJ databases">
        <authorList>
            <person name="Kucharzyk K."/>
            <person name="Murdoch R.W."/>
            <person name="Higgins S."/>
            <person name="Loffler F."/>
        </authorList>
    </citation>
    <scope>NUCLEOTIDE SEQUENCE</scope>
</reference>
<keyword evidence="1" id="KW-1133">Transmembrane helix</keyword>
<name>A0A645CBX9_9ZZZZ</name>
<keyword evidence="1" id="KW-0812">Transmembrane</keyword>
<dbReference type="AlphaFoldDB" id="A0A645CBX9"/>
<sequence length="92" mass="10143">MNGCAIKNIQDYFKVKFFSDEHGILTNDSRVYDGGYPIKSEGGCVCAYFQNPERGEAFLPVESALELMIGFGSLIATIIFGILAVVNQDKKK</sequence>
<keyword evidence="1" id="KW-0472">Membrane</keyword>
<proteinExistence type="predicted"/>